<dbReference type="AlphaFoldDB" id="A0A4S4KC42"/>
<dbReference type="EMBL" id="SGPJ01000378">
    <property type="protein sequence ID" value="THG94917.1"/>
    <property type="molecule type" value="Genomic_DNA"/>
</dbReference>
<dbReference type="Proteomes" id="UP000309038">
    <property type="component" value="Unassembled WGS sequence"/>
</dbReference>
<protein>
    <submittedName>
        <fullName evidence="1">Uncharacterized protein</fullName>
    </submittedName>
</protein>
<accession>A0A4S4KC42</accession>
<keyword evidence="2" id="KW-1185">Reference proteome</keyword>
<sequence>MNIAQVLVNTTGPLQSASPISIVFANLQPMLISRFLLNLRQAAESPYDTQDTFNSRLSVPGFHIVTLASVIGNMGEDLDHGPVEHVEDEAQDIGNDGAQEEDVMRTEITGIPCQTSMMLLLEEAII</sequence>
<organism evidence="1 2">
    <name type="scientific">Hermanssonia centrifuga</name>
    <dbReference type="NCBI Taxonomy" id="98765"/>
    <lineage>
        <taxon>Eukaryota</taxon>
        <taxon>Fungi</taxon>
        <taxon>Dikarya</taxon>
        <taxon>Basidiomycota</taxon>
        <taxon>Agaricomycotina</taxon>
        <taxon>Agaricomycetes</taxon>
        <taxon>Polyporales</taxon>
        <taxon>Meruliaceae</taxon>
        <taxon>Hermanssonia</taxon>
    </lineage>
</organism>
<name>A0A4S4KC42_9APHY</name>
<comment type="caution">
    <text evidence="1">The sequence shown here is derived from an EMBL/GenBank/DDBJ whole genome shotgun (WGS) entry which is preliminary data.</text>
</comment>
<evidence type="ECO:0000313" key="2">
    <source>
        <dbReference type="Proteomes" id="UP000309038"/>
    </source>
</evidence>
<reference evidence="1 2" key="1">
    <citation type="submission" date="2019-02" db="EMBL/GenBank/DDBJ databases">
        <title>Genome sequencing of the rare red list fungi Phlebia centrifuga.</title>
        <authorList>
            <person name="Buettner E."/>
            <person name="Kellner H."/>
        </authorList>
    </citation>
    <scope>NUCLEOTIDE SEQUENCE [LARGE SCALE GENOMIC DNA]</scope>
    <source>
        <strain evidence="1 2">DSM 108282</strain>
    </source>
</reference>
<gene>
    <name evidence="1" type="ORF">EW026_g6642</name>
</gene>
<evidence type="ECO:0000313" key="1">
    <source>
        <dbReference type="EMBL" id="THG94917.1"/>
    </source>
</evidence>
<proteinExistence type="predicted"/>